<evidence type="ECO:0000313" key="1">
    <source>
        <dbReference type="EMBL" id="MBB4483601.1"/>
    </source>
</evidence>
<evidence type="ECO:0000313" key="4">
    <source>
        <dbReference type="Proteomes" id="UP000557344"/>
    </source>
</evidence>
<comment type="caution">
    <text evidence="2">The sequence shown here is derived from an EMBL/GenBank/DDBJ whole genome shotgun (WGS) entry which is preliminary data.</text>
</comment>
<evidence type="ECO:0000313" key="3">
    <source>
        <dbReference type="Proteomes" id="UP000523431"/>
    </source>
</evidence>
<protein>
    <submittedName>
        <fullName evidence="2">Uncharacterized protein</fullName>
    </submittedName>
</protein>
<dbReference type="EMBL" id="JACIID010000044">
    <property type="protein sequence ID" value="MBB4539431.1"/>
    <property type="molecule type" value="Genomic_DNA"/>
</dbReference>
<accession>A0A7W7EI10</accession>
<name>A0A7W7EI10_RHIET</name>
<gene>
    <name evidence="1" type="ORF">GGE46_006230</name>
    <name evidence="2" type="ORF">GGE57_006228</name>
</gene>
<organism evidence="2 3">
    <name type="scientific">Rhizobium etli</name>
    <dbReference type="NCBI Taxonomy" id="29449"/>
    <lineage>
        <taxon>Bacteria</taxon>
        <taxon>Pseudomonadati</taxon>
        <taxon>Pseudomonadota</taxon>
        <taxon>Alphaproteobacteria</taxon>
        <taxon>Hyphomicrobiales</taxon>
        <taxon>Rhizobiaceae</taxon>
        <taxon>Rhizobium/Agrobacterium group</taxon>
        <taxon>Rhizobium</taxon>
    </lineage>
</organism>
<sequence length="46" mass="5414">RAGSGNLNSGDKWNFSHKLSVFRQAKLLRFSRSNLYYHRVRCQMAI</sequence>
<evidence type="ECO:0000313" key="2">
    <source>
        <dbReference type="EMBL" id="MBB4539431.1"/>
    </source>
</evidence>
<reference evidence="3 4" key="1">
    <citation type="submission" date="2020-08" db="EMBL/GenBank/DDBJ databases">
        <title>Genomic Encyclopedia of Type Strains, Phase IV (KMG-V): Genome sequencing to study the core and pangenomes of soil and plant-associated prokaryotes.</title>
        <authorList>
            <person name="Whitman W."/>
        </authorList>
    </citation>
    <scope>NUCLEOTIDE SEQUENCE [LARGE SCALE GENOMIC DNA]</scope>
    <source>
        <strain evidence="1 4">SEMIA 471</strain>
        <strain evidence="2 3">SEMIA 489</strain>
    </source>
</reference>
<feature type="non-terminal residue" evidence="2">
    <location>
        <position position="1"/>
    </location>
</feature>
<proteinExistence type="predicted"/>
<dbReference type="Proteomes" id="UP000523431">
    <property type="component" value="Unassembled WGS sequence"/>
</dbReference>
<dbReference type="Proteomes" id="UP000557344">
    <property type="component" value="Unassembled WGS sequence"/>
</dbReference>
<dbReference type="EMBL" id="JACIHU010000043">
    <property type="protein sequence ID" value="MBB4483601.1"/>
    <property type="molecule type" value="Genomic_DNA"/>
</dbReference>
<dbReference type="AlphaFoldDB" id="A0A7W7EI10"/>